<accession>A0A1G6XYN4</accession>
<feature type="transmembrane region" description="Helical" evidence="5">
    <location>
        <begin position="56"/>
        <end position="76"/>
    </location>
</feature>
<keyword evidence="2 5" id="KW-0812">Transmembrane</keyword>
<protein>
    <submittedName>
        <fullName evidence="8">Drug resistance transporter, EmrB/QacA subfamily</fullName>
    </submittedName>
</protein>
<reference evidence="8 9" key="1">
    <citation type="submission" date="2016-10" db="EMBL/GenBank/DDBJ databases">
        <authorList>
            <person name="de Groot N.N."/>
        </authorList>
    </citation>
    <scope>NUCLEOTIDE SEQUENCE [LARGE SCALE GENOMIC DNA]</scope>
    <source>
        <strain evidence="8 9">CGMCC 4.6858</strain>
    </source>
</reference>
<dbReference type="PRINTS" id="PR01036">
    <property type="entry name" value="TCRTETB"/>
</dbReference>
<evidence type="ECO:0000256" key="4">
    <source>
        <dbReference type="ARBA" id="ARBA00023136"/>
    </source>
</evidence>
<feature type="transmembrane region" description="Helical" evidence="5">
    <location>
        <begin position="374"/>
        <end position="401"/>
    </location>
</feature>
<feature type="transmembrane region" description="Helical" evidence="5">
    <location>
        <begin position="281"/>
        <end position="305"/>
    </location>
</feature>
<dbReference type="GO" id="GO:0022857">
    <property type="term" value="F:transmembrane transporter activity"/>
    <property type="evidence" value="ECO:0007669"/>
    <property type="project" value="InterPro"/>
</dbReference>
<dbReference type="CDD" id="cd17321">
    <property type="entry name" value="MFS_MMR_MDR_like"/>
    <property type="match status" value="1"/>
</dbReference>
<evidence type="ECO:0000313" key="8">
    <source>
        <dbReference type="EMBL" id="SDD83269.1"/>
    </source>
</evidence>
<dbReference type="SUPFAM" id="SSF103473">
    <property type="entry name" value="MFS general substrate transporter"/>
    <property type="match status" value="1"/>
</dbReference>
<feature type="transmembrane region" description="Helical" evidence="5">
    <location>
        <begin position="317"/>
        <end position="337"/>
    </location>
</feature>
<dbReference type="Pfam" id="PF07690">
    <property type="entry name" value="MFS_1"/>
    <property type="match status" value="1"/>
</dbReference>
<feature type="domain" description="Nidogen G2 beta-barrel" evidence="7">
    <location>
        <begin position="404"/>
        <end position="483"/>
    </location>
</feature>
<dbReference type="Gene3D" id="1.20.1720.10">
    <property type="entry name" value="Multidrug resistance protein D"/>
    <property type="match status" value="1"/>
</dbReference>
<feature type="domain" description="Major facilitator superfamily (MFS) profile" evidence="6">
    <location>
        <begin position="22"/>
        <end position="474"/>
    </location>
</feature>
<evidence type="ECO:0000259" key="7">
    <source>
        <dbReference type="PROSITE" id="PS50993"/>
    </source>
</evidence>
<gene>
    <name evidence="8" type="ORF">SAMN05421872_111136</name>
</gene>
<feature type="transmembrane region" description="Helical" evidence="5">
    <location>
        <begin position="178"/>
        <end position="197"/>
    </location>
</feature>
<feature type="transmembrane region" description="Helical" evidence="5">
    <location>
        <begin position="422"/>
        <end position="438"/>
    </location>
</feature>
<dbReference type="PANTHER" id="PTHR42718">
    <property type="entry name" value="MAJOR FACILITATOR SUPERFAMILY MULTIDRUG TRANSPORTER MFSC"/>
    <property type="match status" value="1"/>
</dbReference>
<evidence type="ECO:0000259" key="6">
    <source>
        <dbReference type="PROSITE" id="PS50850"/>
    </source>
</evidence>
<dbReference type="PANTHER" id="PTHR42718:SF39">
    <property type="entry name" value="ACTINORHODIN TRANSPORTER-RELATED"/>
    <property type="match status" value="1"/>
</dbReference>
<dbReference type="PROSITE" id="PS50993">
    <property type="entry name" value="NIDOGEN_G2"/>
    <property type="match status" value="1"/>
</dbReference>
<dbReference type="InterPro" id="IPR011701">
    <property type="entry name" value="MFS"/>
</dbReference>
<dbReference type="PROSITE" id="PS50850">
    <property type="entry name" value="MFS"/>
    <property type="match status" value="1"/>
</dbReference>
<feature type="transmembrane region" description="Helical" evidence="5">
    <location>
        <begin position="88"/>
        <end position="107"/>
    </location>
</feature>
<keyword evidence="9" id="KW-1185">Reference proteome</keyword>
<keyword evidence="4 5" id="KW-0472">Membrane</keyword>
<evidence type="ECO:0000256" key="5">
    <source>
        <dbReference type="SAM" id="Phobius"/>
    </source>
</evidence>
<evidence type="ECO:0000256" key="2">
    <source>
        <dbReference type="ARBA" id="ARBA00022692"/>
    </source>
</evidence>
<dbReference type="Proteomes" id="UP000199034">
    <property type="component" value="Unassembled WGS sequence"/>
</dbReference>
<proteinExistence type="predicted"/>
<dbReference type="InterPro" id="IPR036259">
    <property type="entry name" value="MFS_trans_sf"/>
</dbReference>
<feature type="transmembrane region" description="Helical" evidence="5">
    <location>
        <begin position="20"/>
        <end position="44"/>
    </location>
</feature>
<feature type="transmembrane region" description="Helical" evidence="5">
    <location>
        <begin position="242"/>
        <end position="260"/>
    </location>
</feature>
<dbReference type="InterPro" id="IPR020846">
    <property type="entry name" value="MFS_dom"/>
</dbReference>
<feature type="transmembrane region" description="Helical" evidence="5">
    <location>
        <begin position="450"/>
        <end position="467"/>
    </location>
</feature>
<dbReference type="EMBL" id="FMZM01000011">
    <property type="protein sequence ID" value="SDD83269.1"/>
    <property type="molecule type" value="Genomic_DNA"/>
</dbReference>
<evidence type="ECO:0000256" key="1">
    <source>
        <dbReference type="ARBA" id="ARBA00004651"/>
    </source>
</evidence>
<feature type="transmembrane region" description="Helical" evidence="5">
    <location>
        <begin position="349"/>
        <end position="368"/>
    </location>
</feature>
<feature type="transmembrane region" description="Helical" evidence="5">
    <location>
        <begin position="218"/>
        <end position="236"/>
    </location>
</feature>
<dbReference type="Gene3D" id="1.20.1250.20">
    <property type="entry name" value="MFS general substrate transporter like domains"/>
    <property type="match status" value="1"/>
</dbReference>
<evidence type="ECO:0000313" key="9">
    <source>
        <dbReference type="Proteomes" id="UP000199034"/>
    </source>
</evidence>
<dbReference type="InterPro" id="IPR006605">
    <property type="entry name" value="G2_nidogen/fibulin_G2F"/>
</dbReference>
<comment type="subcellular location">
    <subcellularLocation>
        <location evidence="1">Cell membrane</location>
        <topology evidence="1">Multi-pass membrane protein</topology>
    </subcellularLocation>
</comment>
<dbReference type="AlphaFoldDB" id="A0A1G6XYN4"/>
<sequence length="483" mass="50212">MDDRPHEEQDEGYEPHPRRWRILGVSLVVGFMSLLDVSIVNVAIPSMQDGLDTSAGTVQWVVSGYALAFGLTLVAGGRLGDAHGRRRMMLIGLAGFTVASAAVGLAPNAPLVILARLAQGAFAGLLTPQNSGLIQQLFRGRERAKAFGLFGFTVSTASATGPVLGGLIIAAAGEEDGWRWLFLVNVPIGLVAAVAVLRMVPKRRPDSEPADNRIDVPGAVLLGLTVLCLLYPVVSIEGGHRLPLVLLAGVPLFGWAFVRWEHRTTHRGHPPLLDLRLLRTLPGYVNGLAIGALYFTGFTGLLLVLSIHLQESLGLSPLQAGLAIMPFAVGSAIGAPLAGRYVSDAGRILTVAALAVMVVGVVLVALLAPGRDPIWPWLLPTLLLTGLGGGAVVSPNITLTLAEVPPRMGGAAGGALQTGQRIGASIGAALLVTVYQVSADSVSTDAALRAALLTGAGLVLVALAMAFRGWRQARTTPPAGSGR</sequence>
<dbReference type="STRING" id="1045774.SAMN05421872_111136"/>
<keyword evidence="3 5" id="KW-1133">Transmembrane helix</keyword>
<organism evidence="8 9">
    <name type="scientific">Nocardioides lianchengensis</name>
    <dbReference type="NCBI Taxonomy" id="1045774"/>
    <lineage>
        <taxon>Bacteria</taxon>
        <taxon>Bacillati</taxon>
        <taxon>Actinomycetota</taxon>
        <taxon>Actinomycetes</taxon>
        <taxon>Propionibacteriales</taxon>
        <taxon>Nocardioidaceae</taxon>
        <taxon>Nocardioides</taxon>
    </lineage>
</organism>
<evidence type="ECO:0000256" key="3">
    <source>
        <dbReference type="ARBA" id="ARBA00022989"/>
    </source>
</evidence>
<feature type="transmembrane region" description="Helical" evidence="5">
    <location>
        <begin position="113"/>
        <end position="134"/>
    </location>
</feature>
<feature type="transmembrane region" description="Helical" evidence="5">
    <location>
        <begin position="146"/>
        <end position="172"/>
    </location>
</feature>
<dbReference type="GO" id="GO:0005886">
    <property type="term" value="C:plasma membrane"/>
    <property type="evidence" value="ECO:0007669"/>
    <property type="project" value="UniProtKB-SubCell"/>
</dbReference>
<name>A0A1G6XYN4_9ACTN</name>